<proteinExistence type="predicted"/>
<evidence type="ECO:0000313" key="2">
    <source>
        <dbReference type="EMBL" id="KXH46826.1"/>
    </source>
</evidence>
<dbReference type="Proteomes" id="UP000070328">
    <property type="component" value="Unassembled WGS sequence"/>
</dbReference>
<sequence length="27" mass="2790">MGNSQGKPIDLDGEGMSRTPPLAGFIT</sequence>
<accession>A0A135TFA5</accession>
<protein>
    <submittedName>
        <fullName evidence="2">Uncharacterized protein</fullName>
    </submittedName>
</protein>
<feature type="region of interest" description="Disordered" evidence="1">
    <location>
        <begin position="1"/>
        <end position="27"/>
    </location>
</feature>
<dbReference type="EMBL" id="JFBX01000180">
    <property type="protein sequence ID" value="KXH46826.1"/>
    <property type="molecule type" value="Genomic_DNA"/>
</dbReference>
<keyword evidence="3" id="KW-1185">Reference proteome</keyword>
<gene>
    <name evidence="2" type="ORF">CSIM01_12651</name>
</gene>
<evidence type="ECO:0000313" key="3">
    <source>
        <dbReference type="Proteomes" id="UP000070328"/>
    </source>
</evidence>
<dbReference type="AlphaFoldDB" id="A0A135TFA5"/>
<reference evidence="2 3" key="1">
    <citation type="submission" date="2014-02" db="EMBL/GenBank/DDBJ databases">
        <title>The genome sequence of Colletotrichum simmondsii CBS122122.</title>
        <authorList>
            <person name="Baroncelli R."/>
            <person name="Thon M.R."/>
        </authorList>
    </citation>
    <scope>NUCLEOTIDE SEQUENCE [LARGE SCALE GENOMIC DNA]</scope>
    <source>
        <strain evidence="2 3">CBS122122</strain>
    </source>
</reference>
<evidence type="ECO:0000256" key="1">
    <source>
        <dbReference type="SAM" id="MobiDB-lite"/>
    </source>
</evidence>
<comment type="caution">
    <text evidence="2">The sequence shown here is derived from an EMBL/GenBank/DDBJ whole genome shotgun (WGS) entry which is preliminary data.</text>
</comment>
<name>A0A135TFA5_9PEZI</name>
<organism evidence="2 3">
    <name type="scientific">Colletotrichum simmondsii</name>
    <dbReference type="NCBI Taxonomy" id="703756"/>
    <lineage>
        <taxon>Eukaryota</taxon>
        <taxon>Fungi</taxon>
        <taxon>Dikarya</taxon>
        <taxon>Ascomycota</taxon>
        <taxon>Pezizomycotina</taxon>
        <taxon>Sordariomycetes</taxon>
        <taxon>Hypocreomycetidae</taxon>
        <taxon>Glomerellales</taxon>
        <taxon>Glomerellaceae</taxon>
        <taxon>Colletotrichum</taxon>
        <taxon>Colletotrichum acutatum species complex</taxon>
    </lineage>
</organism>